<organism evidence="2 3">
    <name type="scientific">Brevibacterium daeguense</name>
    <dbReference type="NCBI Taxonomy" id="909936"/>
    <lineage>
        <taxon>Bacteria</taxon>
        <taxon>Bacillati</taxon>
        <taxon>Actinomycetota</taxon>
        <taxon>Actinomycetes</taxon>
        <taxon>Micrococcales</taxon>
        <taxon>Brevibacteriaceae</taxon>
        <taxon>Brevibacterium</taxon>
    </lineage>
</organism>
<feature type="region of interest" description="Disordered" evidence="1">
    <location>
        <begin position="281"/>
        <end position="329"/>
    </location>
</feature>
<gene>
    <name evidence="2" type="ORF">GCM10022261_26880</name>
</gene>
<dbReference type="InterPro" id="IPR036514">
    <property type="entry name" value="SGNH_hydro_sf"/>
</dbReference>
<accession>A0ABP8EN05</accession>
<proteinExistence type="predicted"/>
<dbReference type="CDD" id="cd01836">
    <property type="entry name" value="FeeA_FeeB_like"/>
    <property type="match status" value="1"/>
</dbReference>
<dbReference type="Gene3D" id="3.40.50.1110">
    <property type="entry name" value="SGNH hydrolase"/>
    <property type="match status" value="1"/>
</dbReference>
<dbReference type="Proteomes" id="UP001501586">
    <property type="component" value="Unassembled WGS sequence"/>
</dbReference>
<keyword evidence="3" id="KW-1185">Reference proteome</keyword>
<sequence>MRRTTAWTLALGVGLPLSFAGVGSVLLRMQSARLRRAVDLDSRRRIPDLDLLVDSRLGRFEPLPPADRDAEDFPALAVLGDSWLAGLGVGHRRRTPPLLLARGLSTMLDRPVRLRSVARPSARADDIVDQVHAVLSDRRLRRSRSGAGEARYAVISMGTADLIHPITGSIGIPVLSNAINRLQREGGYRVIVLTCPNLGLPGTPRPLRDVLRRSSRVLSGSQWLAAVSTGAVPVSTNRALAGTSRIGLISIEGRYPSPLGYAQLSAAVLRRIASDLDLPRAVLPGGEEPPANEGAELAHPSGPSGPRTSTLREAPDDRRPAPDPEEIPS</sequence>
<dbReference type="RefSeq" id="WP_236865940.1">
    <property type="nucleotide sequence ID" value="NZ_BAABAZ010000008.1"/>
</dbReference>
<protein>
    <recommendedName>
        <fullName evidence="4">SGNH/GDSL hydrolase family protein</fullName>
    </recommendedName>
</protein>
<evidence type="ECO:0000256" key="1">
    <source>
        <dbReference type="SAM" id="MobiDB-lite"/>
    </source>
</evidence>
<evidence type="ECO:0000313" key="2">
    <source>
        <dbReference type="EMBL" id="GAA4285157.1"/>
    </source>
</evidence>
<dbReference type="EMBL" id="BAABAZ010000008">
    <property type="protein sequence ID" value="GAA4285157.1"/>
    <property type="molecule type" value="Genomic_DNA"/>
</dbReference>
<reference evidence="3" key="1">
    <citation type="journal article" date="2019" name="Int. J. Syst. Evol. Microbiol.">
        <title>The Global Catalogue of Microorganisms (GCM) 10K type strain sequencing project: providing services to taxonomists for standard genome sequencing and annotation.</title>
        <authorList>
            <consortium name="The Broad Institute Genomics Platform"/>
            <consortium name="The Broad Institute Genome Sequencing Center for Infectious Disease"/>
            <person name="Wu L."/>
            <person name="Ma J."/>
        </authorList>
    </citation>
    <scope>NUCLEOTIDE SEQUENCE [LARGE SCALE GENOMIC DNA]</scope>
    <source>
        <strain evidence="3">JCM 17458</strain>
    </source>
</reference>
<evidence type="ECO:0000313" key="3">
    <source>
        <dbReference type="Proteomes" id="UP001501586"/>
    </source>
</evidence>
<comment type="caution">
    <text evidence="2">The sequence shown here is derived from an EMBL/GenBank/DDBJ whole genome shotgun (WGS) entry which is preliminary data.</text>
</comment>
<feature type="compositionally biased region" description="Low complexity" evidence="1">
    <location>
        <begin position="283"/>
        <end position="298"/>
    </location>
</feature>
<evidence type="ECO:0008006" key="4">
    <source>
        <dbReference type="Google" id="ProtNLM"/>
    </source>
</evidence>
<feature type="compositionally biased region" description="Basic and acidic residues" evidence="1">
    <location>
        <begin position="313"/>
        <end position="322"/>
    </location>
</feature>
<name>A0ABP8EN05_9MICO</name>
<dbReference type="SUPFAM" id="SSF52266">
    <property type="entry name" value="SGNH hydrolase"/>
    <property type="match status" value="1"/>
</dbReference>